<reference evidence="1 2" key="1">
    <citation type="journal article" date="2019" name="Int. J. Syst. Evol. Microbiol.">
        <title>The Global Catalogue of Microorganisms (GCM) 10K type strain sequencing project: providing services to taxonomists for standard genome sequencing and annotation.</title>
        <authorList>
            <consortium name="The Broad Institute Genomics Platform"/>
            <consortium name="The Broad Institute Genome Sequencing Center for Infectious Disease"/>
            <person name="Wu L."/>
            <person name="Ma J."/>
        </authorList>
    </citation>
    <scope>NUCLEOTIDE SEQUENCE [LARGE SCALE GENOMIC DNA]</scope>
    <source>
        <strain evidence="1 2">JCM 6833</strain>
    </source>
</reference>
<accession>A0ABN3PMU6</accession>
<dbReference type="InterPro" id="IPR027417">
    <property type="entry name" value="P-loop_NTPase"/>
</dbReference>
<evidence type="ECO:0000313" key="2">
    <source>
        <dbReference type="Proteomes" id="UP001501509"/>
    </source>
</evidence>
<dbReference type="SUPFAM" id="SSF52540">
    <property type="entry name" value="P-loop containing nucleoside triphosphate hydrolases"/>
    <property type="match status" value="1"/>
</dbReference>
<organism evidence="1 2">
    <name type="scientific">Actinomadura fulvescens</name>
    <dbReference type="NCBI Taxonomy" id="46160"/>
    <lineage>
        <taxon>Bacteria</taxon>
        <taxon>Bacillati</taxon>
        <taxon>Actinomycetota</taxon>
        <taxon>Actinomycetes</taxon>
        <taxon>Streptosporangiales</taxon>
        <taxon>Thermomonosporaceae</taxon>
        <taxon>Actinomadura</taxon>
    </lineage>
</organism>
<comment type="caution">
    <text evidence="1">The sequence shown here is derived from an EMBL/GenBank/DDBJ whole genome shotgun (WGS) entry which is preliminary data.</text>
</comment>
<gene>
    <name evidence="1" type="ORF">GCM10010411_24970</name>
</gene>
<keyword evidence="2" id="KW-1185">Reference proteome</keyword>
<proteinExistence type="predicted"/>
<dbReference type="Proteomes" id="UP001501509">
    <property type="component" value="Unassembled WGS sequence"/>
</dbReference>
<name>A0ABN3PMU6_9ACTN</name>
<sequence>MEAMDVRSRCEITLWGAPGSGKTTFLNALSIAAAQGEQSSQLIGLNDASAKAVTDGAHRIAVERLFPAATAAATEVDVALVATETERRRSWDGRRLNVDREVRIPLRIFDRPGGDFGRGAAARGVRGALLDQLAASDGIVYFFDAIREAAIGDAFEHLHGVLAQLSVRTGGARMQGRLPQRMAFCISKLDDERLVRAAVEQGLLTRAPHDPHGFPMVRVPELLYQSLSAASDCGGLVLPALGEYFAPVQIQIFATSSIGFYLDDGSQDWKAGELSNHWVDPDSGTAVIRGRVVPVNVLEPIMWLAGLENE</sequence>
<dbReference type="Gene3D" id="3.40.50.300">
    <property type="entry name" value="P-loop containing nucleotide triphosphate hydrolases"/>
    <property type="match status" value="1"/>
</dbReference>
<protein>
    <recommendedName>
        <fullName evidence="3">AAA+ ATPase domain-containing protein</fullName>
    </recommendedName>
</protein>
<evidence type="ECO:0000313" key="1">
    <source>
        <dbReference type="EMBL" id="GAA2591016.1"/>
    </source>
</evidence>
<evidence type="ECO:0008006" key="3">
    <source>
        <dbReference type="Google" id="ProtNLM"/>
    </source>
</evidence>
<dbReference type="EMBL" id="BAAATD010000003">
    <property type="protein sequence ID" value="GAA2591016.1"/>
    <property type="molecule type" value="Genomic_DNA"/>
</dbReference>